<dbReference type="GO" id="GO:0003700">
    <property type="term" value="F:DNA-binding transcription factor activity"/>
    <property type="evidence" value="ECO:0007669"/>
    <property type="project" value="InterPro"/>
</dbReference>
<dbReference type="RefSeq" id="WP_092534195.1">
    <property type="nucleotide sequence ID" value="NZ_FOWW01000009.1"/>
</dbReference>
<sequence>MDPTGDLLGTRLRHLLELLDGDLAALYPELGLDGWRPRYTPFVRALVRLGPSSIHDLARAVSVTHSAASQTVAQMHRQGLVRLAKGADARQRIVHLTERTRVLLPKLDIEWAAASAAVADLDAELPYPLSDVVDAALRALRRRPMRDRIAARLAAG</sequence>
<evidence type="ECO:0000313" key="3">
    <source>
        <dbReference type="Proteomes" id="UP000198727"/>
    </source>
</evidence>
<dbReference type="Proteomes" id="UP000198727">
    <property type="component" value="Unassembled WGS sequence"/>
</dbReference>
<dbReference type="OrthoDB" id="3211876at2"/>
<dbReference type="Gene3D" id="1.10.10.10">
    <property type="entry name" value="Winged helix-like DNA-binding domain superfamily/Winged helix DNA-binding domain"/>
    <property type="match status" value="1"/>
</dbReference>
<dbReference type="InterPro" id="IPR036390">
    <property type="entry name" value="WH_DNA-bd_sf"/>
</dbReference>
<organism evidence="2 3">
    <name type="scientific">Amycolatopsis arida</name>
    <dbReference type="NCBI Taxonomy" id="587909"/>
    <lineage>
        <taxon>Bacteria</taxon>
        <taxon>Bacillati</taxon>
        <taxon>Actinomycetota</taxon>
        <taxon>Actinomycetes</taxon>
        <taxon>Pseudonocardiales</taxon>
        <taxon>Pseudonocardiaceae</taxon>
        <taxon>Amycolatopsis</taxon>
    </lineage>
</organism>
<reference evidence="3" key="1">
    <citation type="submission" date="2016-10" db="EMBL/GenBank/DDBJ databases">
        <authorList>
            <person name="Varghese N."/>
            <person name="Submissions S."/>
        </authorList>
    </citation>
    <scope>NUCLEOTIDE SEQUENCE [LARGE SCALE GENOMIC DNA]</scope>
    <source>
        <strain evidence="3">CGMCC 4.5579</strain>
    </source>
</reference>
<keyword evidence="3" id="KW-1185">Reference proteome</keyword>
<evidence type="ECO:0000259" key="1">
    <source>
        <dbReference type="Pfam" id="PF12802"/>
    </source>
</evidence>
<accession>A0A1I5ZF31</accession>
<dbReference type="AlphaFoldDB" id="A0A1I5ZF31"/>
<evidence type="ECO:0000313" key="2">
    <source>
        <dbReference type="EMBL" id="SFQ55045.1"/>
    </source>
</evidence>
<dbReference type="GO" id="GO:0003677">
    <property type="term" value="F:DNA binding"/>
    <property type="evidence" value="ECO:0007669"/>
    <property type="project" value="UniProtKB-KW"/>
</dbReference>
<name>A0A1I5ZF31_9PSEU</name>
<dbReference type="STRING" id="587909.SAMN05421810_109131"/>
<feature type="domain" description="HTH marR-type" evidence="1">
    <location>
        <begin position="43"/>
        <end position="90"/>
    </location>
</feature>
<dbReference type="Pfam" id="PF12802">
    <property type="entry name" value="MarR_2"/>
    <property type="match status" value="1"/>
</dbReference>
<dbReference type="InterPro" id="IPR036388">
    <property type="entry name" value="WH-like_DNA-bd_sf"/>
</dbReference>
<dbReference type="SUPFAM" id="SSF46785">
    <property type="entry name" value="Winged helix' DNA-binding domain"/>
    <property type="match status" value="1"/>
</dbReference>
<dbReference type="InterPro" id="IPR000835">
    <property type="entry name" value="HTH_MarR-typ"/>
</dbReference>
<protein>
    <submittedName>
        <fullName evidence="2">Winged helix DNA-binding domain-containing protein</fullName>
    </submittedName>
</protein>
<dbReference type="EMBL" id="FOWW01000009">
    <property type="protein sequence ID" value="SFQ55045.1"/>
    <property type="molecule type" value="Genomic_DNA"/>
</dbReference>
<proteinExistence type="predicted"/>
<gene>
    <name evidence="2" type="ORF">SAMN05421810_109131</name>
</gene>
<keyword evidence="2" id="KW-0238">DNA-binding</keyword>